<protein>
    <recommendedName>
        <fullName evidence="1">SCP domain-containing protein</fullName>
    </recommendedName>
</protein>
<sequence length="67" mass="7233">MGSAAGGLTLVSVSVDEPFNLECLAENNRLRKLHGCPPILLDENLAKMAQLHAHRMAETQTFLSSGQ</sequence>
<accession>A0A2H1BU86</accession>
<dbReference type="Gene3D" id="3.40.33.10">
    <property type="entry name" value="CAP"/>
    <property type="match status" value="1"/>
</dbReference>
<reference evidence="2" key="1">
    <citation type="submission" date="2019-03" db="EMBL/GenBank/DDBJ databases">
        <title>Improved annotation for the trematode Fasciola hepatica.</title>
        <authorList>
            <person name="Choi Y.-J."/>
            <person name="Martin J."/>
            <person name="Mitreva M."/>
        </authorList>
    </citation>
    <scope>NUCLEOTIDE SEQUENCE [LARGE SCALE GENOMIC DNA]</scope>
</reference>
<keyword evidence="3" id="KW-1185">Reference proteome</keyword>
<evidence type="ECO:0000313" key="3">
    <source>
        <dbReference type="Proteomes" id="UP000230066"/>
    </source>
</evidence>
<comment type="caution">
    <text evidence="2">The sequence shown here is derived from an EMBL/GenBank/DDBJ whole genome shotgun (WGS) entry which is preliminary data.</text>
</comment>
<dbReference type="EMBL" id="JXXN02006892">
    <property type="protein sequence ID" value="THD19251.1"/>
    <property type="molecule type" value="Genomic_DNA"/>
</dbReference>
<name>A0A2H1BU86_FASHE</name>
<dbReference type="InterPro" id="IPR035940">
    <property type="entry name" value="CAP_sf"/>
</dbReference>
<dbReference type="SUPFAM" id="SSF55797">
    <property type="entry name" value="PR-1-like"/>
    <property type="match status" value="1"/>
</dbReference>
<gene>
    <name evidence="2" type="ORF">D915_009763</name>
</gene>
<feature type="domain" description="SCP" evidence="1">
    <location>
        <begin position="25"/>
        <end position="61"/>
    </location>
</feature>
<organism evidence="2 3">
    <name type="scientific">Fasciola hepatica</name>
    <name type="common">Liver fluke</name>
    <dbReference type="NCBI Taxonomy" id="6192"/>
    <lineage>
        <taxon>Eukaryota</taxon>
        <taxon>Metazoa</taxon>
        <taxon>Spiralia</taxon>
        <taxon>Lophotrochozoa</taxon>
        <taxon>Platyhelminthes</taxon>
        <taxon>Trematoda</taxon>
        <taxon>Digenea</taxon>
        <taxon>Plagiorchiida</taxon>
        <taxon>Echinostomata</taxon>
        <taxon>Echinostomatoidea</taxon>
        <taxon>Fasciolidae</taxon>
        <taxon>Fasciola</taxon>
    </lineage>
</organism>
<evidence type="ECO:0000313" key="2">
    <source>
        <dbReference type="EMBL" id="THD19251.1"/>
    </source>
</evidence>
<proteinExistence type="predicted"/>
<dbReference type="Proteomes" id="UP000230066">
    <property type="component" value="Unassembled WGS sequence"/>
</dbReference>
<dbReference type="AlphaFoldDB" id="A0A2H1BU86"/>
<dbReference type="Pfam" id="PF00188">
    <property type="entry name" value="CAP"/>
    <property type="match status" value="1"/>
</dbReference>
<evidence type="ECO:0000259" key="1">
    <source>
        <dbReference type="Pfam" id="PF00188"/>
    </source>
</evidence>
<dbReference type="InterPro" id="IPR014044">
    <property type="entry name" value="CAP_dom"/>
</dbReference>